<name>A0A835PQ11_VANPL</name>
<dbReference type="GO" id="GO:0009736">
    <property type="term" value="P:cytokinin-activated signaling pathway"/>
    <property type="evidence" value="ECO:0007669"/>
    <property type="project" value="UniProtKB-KW"/>
</dbReference>
<sequence length="256" mass="28440">MGRVKDKMGLGFGCDPIRFFCHPLPPHPLPSFASSLQKREKELFSTTPSHQAMLRIEKTCNFKGFLDGEDGNDSECSSSCQSRWTIYLGQSQKSFDTLRPLQTEASVQGEKGEEEEEDDEEEEEDLSMLSDASSGPPNAPENADNCCSTGNFLPVAAVNKRGSKRRRVEEEEKEGQSSILDDTASSTLLSISKASNNRSYSSKRLLMEEDMEHSCGFSATHFEESNIQQQCLDYLHTSSALNPAPACRHEAEKKLL</sequence>
<comment type="subcellular location">
    <subcellularLocation>
        <location evidence="1">Cytoplasm</location>
    </subcellularLocation>
</comment>
<dbReference type="PANTHER" id="PTHR33347">
    <property type="entry name" value="OSJNBA0091C07.3 PROTEIN"/>
    <property type="match status" value="1"/>
</dbReference>
<evidence type="ECO:0000256" key="6">
    <source>
        <dbReference type="ARBA" id="ARBA00024199"/>
    </source>
</evidence>
<dbReference type="GO" id="GO:0009691">
    <property type="term" value="P:cytokinin biosynthetic process"/>
    <property type="evidence" value="ECO:0007669"/>
    <property type="project" value="UniProtKB-KW"/>
</dbReference>
<dbReference type="InterPro" id="IPR044670">
    <property type="entry name" value="SOFL"/>
</dbReference>
<organism evidence="8 9">
    <name type="scientific">Vanilla planifolia</name>
    <name type="common">Vanilla</name>
    <dbReference type="NCBI Taxonomy" id="51239"/>
    <lineage>
        <taxon>Eukaryota</taxon>
        <taxon>Viridiplantae</taxon>
        <taxon>Streptophyta</taxon>
        <taxon>Embryophyta</taxon>
        <taxon>Tracheophyta</taxon>
        <taxon>Spermatophyta</taxon>
        <taxon>Magnoliopsida</taxon>
        <taxon>Liliopsida</taxon>
        <taxon>Asparagales</taxon>
        <taxon>Orchidaceae</taxon>
        <taxon>Vanilloideae</taxon>
        <taxon>Vanilleae</taxon>
        <taxon>Vanilla</taxon>
    </lineage>
</organism>
<reference evidence="8 9" key="1">
    <citation type="journal article" date="2020" name="Nat. Food">
        <title>A phased Vanilla planifolia genome enables genetic improvement of flavour and production.</title>
        <authorList>
            <person name="Hasing T."/>
            <person name="Tang H."/>
            <person name="Brym M."/>
            <person name="Khazi F."/>
            <person name="Huang T."/>
            <person name="Chambers A.H."/>
        </authorList>
    </citation>
    <scope>NUCLEOTIDE SEQUENCE [LARGE SCALE GENOMIC DNA]</scope>
    <source>
        <tissue evidence="8">Leaf</tissue>
    </source>
</reference>
<evidence type="ECO:0000256" key="7">
    <source>
        <dbReference type="SAM" id="MobiDB-lite"/>
    </source>
</evidence>
<evidence type="ECO:0000256" key="5">
    <source>
        <dbReference type="ARBA" id="ARBA00023242"/>
    </source>
</evidence>
<protein>
    <submittedName>
        <fullName evidence="8">Uncharacterized protein</fullName>
    </submittedName>
</protein>
<evidence type="ECO:0000256" key="2">
    <source>
        <dbReference type="ARBA" id="ARBA00022490"/>
    </source>
</evidence>
<feature type="compositionally biased region" description="Acidic residues" evidence="7">
    <location>
        <begin position="112"/>
        <end position="126"/>
    </location>
</feature>
<dbReference type="AlphaFoldDB" id="A0A835PQ11"/>
<dbReference type="OrthoDB" id="759087at2759"/>
<keyword evidence="5" id="KW-0539">Nucleus</keyword>
<evidence type="ECO:0000313" key="8">
    <source>
        <dbReference type="EMBL" id="KAG0456808.1"/>
    </source>
</evidence>
<evidence type="ECO:0000256" key="3">
    <source>
        <dbReference type="ARBA" id="ARBA00022712"/>
    </source>
</evidence>
<evidence type="ECO:0000256" key="1">
    <source>
        <dbReference type="ARBA" id="ARBA00004496"/>
    </source>
</evidence>
<comment type="caution">
    <text evidence="8">The sequence shown here is derived from an EMBL/GenBank/DDBJ whole genome shotgun (WGS) entry which is preliminary data.</text>
</comment>
<keyword evidence="4" id="KW-0932">Cytokinin signaling pathway</keyword>
<keyword evidence="2" id="KW-0963">Cytoplasm</keyword>
<comment type="similarity">
    <text evidence="6">Belongs to the SOFL plant protein family.</text>
</comment>
<dbReference type="GO" id="GO:0005737">
    <property type="term" value="C:cytoplasm"/>
    <property type="evidence" value="ECO:0007669"/>
    <property type="project" value="UniProtKB-SubCell"/>
</dbReference>
<feature type="region of interest" description="Disordered" evidence="7">
    <location>
        <begin position="161"/>
        <end position="181"/>
    </location>
</feature>
<dbReference type="PANTHER" id="PTHR33347:SF1">
    <property type="entry name" value="PROTEIN SOB FIVE-LIKE 5"/>
    <property type="match status" value="1"/>
</dbReference>
<evidence type="ECO:0000256" key="4">
    <source>
        <dbReference type="ARBA" id="ARBA00022864"/>
    </source>
</evidence>
<keyword evidence="3" id="KW-0203">Cytokinin biosynthesis</keyword>
<evidence type="ECO:0000313" key="9">
    <source>
        <dbReference type="Proteomes" id="UP000639772"/>
    </source>
</evidence>
<dbReference type="EMBL" id="JADCNM010000013">
    <property type="protein sequence ID" value="KAG0456808.1"/>
    <property type="molecule type" value="Genomic_DNA"/>
</dbReference>
<gene>
    <name evidence="8" type="ORF">HPP92_024596</name>
</gene>
<dbReference type="Proteomes" id="UP000639772">
    <property type="component" value="Chromosome 13"/>
</dbReference>
<proteinExistence type="inferred from homology"/>
<feature type="region of interest" description="Disordered" evidence="7">
    <location>
        <begin position="97"/>
        <end position="147"/>
    </location>
</feature>
<accession>A0A835PQ11</accession>